<sequence length="176" mass="19708">MPHPEAREQFLRRSARTALWRHGLSTRKVSMGQPEIERLIPHRRPFLLLDGITAVDYEQRAAEGVRRIDPEDPVLAGHFPANPIYPGVLLLEMMGQLGLCMIGLEARQARQDGLPQTEPRLIRIHSAVFLAPVMRDDEVTIRSICLEDNGLTHVLAGQVSRGDVHCALSVMELCHA</sequence>
<proteinExistence type="predicted"/>
<reference evidence="2 3" key="1">
    <citation type="submission" date="2006-10" db="EMBL/GenBank/DDBJ databases">
        <title>Complete sequence of Syntrophobacter fumaroxidans MPOB.</title>
        <authorList>
            <consortium name="US DOE Joint Genome Institute"/>
            <person name="Copeland A."/>
            <person name="Lucas S."/>
            <person name="Lapidus A."/>
            <person name="Barry K."/>
            <person name="Detter J.C."/>
            <person name="Glavina del Rio T."/>
            <person name="Hammon N."/>
            <person name="Israni S."/>
            <person name="Pitluck S."/>
            <person name="Goltsman E.G."/>
            <person name="Martinez M."/>
            <person name="Schmutz J."/>
            <person name="Larimer F."/>
            <person name="Land M."/>
            <person name="Hauser L."/>
            <person name="Kyrpides N."/>
            <person name="Kim E."/>
            <person name="Boone D.R."/>
            <person name="Brockman F."/>
            <person name="Culley D."/>
            <person name="Ferry J."/>
            <person name="Gunsalus R."/>
            <person name="McInerney M.J."/>
            <person name="Morrison M."/>
            <person name="Plugge C."/>
            <person name="Rohlin L."/>
            <person name="Scholten J."/>
            <person name="Sieber J."/>
            <person name="Stams A.J.M."/>
            <person name="Worm P."/>
            <person name="Henstra A.M."/>
            <person name="Richardson P."/>
        </authorList>
    </citation>
    <scope>NUCLEOTIDE SEQUENCE [LARGE SCALE GENOMIC DNA]</scope>
    <source>
        <strain evidence="3">DSM 10017 / MPOB</strain>
    </source>
</reference>
<evidence type="ECO:0000313" key="3">
    <source>
        <dbReference type="Proteomes" id="UP000001784"/>
    </source>
</evidence>
<dbReference type="InterPro" id="IPR029069">
    <property type="entry name" value="HotDog_dom_sf"/>
</dbReference>
<dbReference type="eggNOG" id="COG0764">
    <property type="taxonomic scope" value="Bacteria"/>
</dbReference>
<accession>A0LLK6</accession>
<dbReference type="PANTHER" id="PTHR30272">
    <property type="entry name" value="3-HYDROXYACYL-[ACYL-CARRIER-PROTEIN] DEHYDRATASE"/>
    <property type="match status" value="1"/>
</dbReference>
<dbReference type="Gene3D" id="3.10.129.10">
    <property type="entry name" value="Hotdog Thioesterase"/>
    <property type="match status" value="1"/>
</dbReference>
<dbReference type="KEGG" id="sfu:Sfum_2630"/>
<dbReference type="Pfam" id="PF07977">
    <property type="entry name" value="FabA"/>
    <property type="match status" value="1"/>
</dbReference>
<dbReference type="SUPFAM" id="SSF54637">
    <property type="entry name" value="Thioesterase/thiol ester dehydrase-isomerase"/>
    <property type="match status" value="1"/>
</dbReference>
<dbReference type="EMBL" id="CP000478">
    <property type="protein sequence ID" value="ABK18308.1"/>
    <property type="molecule type" value="Genomic_DNA"/>
</dbReference>
<keyword evidence="1" id="KW-0456">Lyase</keyword>
<protein>
    <submittedName>
        <fullName evidence="2">Beta-hydroxyacyl-(Acyl-carrier-protein) dehydratase, FabA/FabZ</fullName>
    </submittedName>
</protein>
<dbReference type="STRING" id="335543.Sfum_2630"/>
<name>A0LLK6_SYNFM</name>
<dbReference type="RefSeq" id="WP_011699475.1">
    <property type="nucleotide sequence ID" value="NC_008554.1"/>
</dbReference>
<organism evidence="2 3">
    <name type="scientific">Syntrophobacter fumaroxidans (strain DSM 10017 / MPOB)</name>
    <dbReference type="NCBI Taxonomy" id="335543"/>
    <lineage>
        <taxon>Bacteria</taxon>
        <taxon>Pseudomonadati</taxon>
        <taxon>Thermodesulfobacteriota</taxon>
        <taxon>Syntrophobacteria</taxon>
        <taxon>Syntrophobacterales</taxon>
        <taxon>Syntrophobacteraceae</taxon>
        <taxon>Syntrophobacter</taxon>
    </lineage>
</organism>
<dbReference type="HOGENOM" id="CLU_078912_3_0_7"/>
<dbReference type="PANTHER" id="PTHR30272:SF1">
    <property type="entry name" value="3-HYDROXYACYL-[ACYL-CARRIER-PROTEIN] DEHYDRATASE"/>
    <property type="match status" value="1"/>
</dbReference>
<gene>
    <name evidence="2" type="ordered locus">Sfum_2630</name>
</gene>
<keyword evidence="3" id="KW-1185">Reference proteome</keyword>
<dbReference type="AlphaFoldDB" id="A0LLK6"/>
<dbReference type="InterPro" id="IPR013114">
    <property type="entry name" value="FabA_FabZ"/>
</dbReference>
<dbReference type="OrthoDB" id="9772788at2"/>
<dbReference type="InParanoid" id="A0LLK6"/>
<dbReference type="Proteomes" id="UP000001784">
    <property type="component" value="Chromosome"/>
</dbReference>
<evidence type="ECO:0000313" key="2">
    <source>
        <dbReference type="EMBL" id="ABK18308.1"/>
    </source>
</evidence>
<dbReference type="CDD" id="cd00493">
    <property type="entry name" value="FabA_FabZ"/>
    <property type="match status" value="1"/>
</dbReference>
<evidence type="ECO:0000256" key="1">
    <source>
        <dbReference type="ARBA" id="ARBA00023239"/>
    </source>
</evidence>
<dbReference type="GO" id="GO:0016829">
    <property type="term" value="F:lyase activity"/>
    <property type="evidence" value="ECO:0007669"/>
    <property type="project" value="UniProtKB-KW"/>
</dbReference>